<reference evidence="1" key="1">
    <citation type="journal article" date="2015" name="Nature">
        <title>Complex archaea that bridge the gap between prokaryotes and eukaryotes.</title>
        <authorList>
            <person name="Spang A."/>
            <person name="Saw J.H."/>
            <person name="Jorgensen S.L."/>
            <person name="Zaremba-Niedzwiedzka K."/>
            <person name="Martijn J."/>
            <person name="Lind A.E."/>
            <person name="van Eijk R."/>
            <person name="Schleper C."/>
            <person name="Guy L."/>
            <person name="Ettema T.J."/>
        </authorList>
    </citation>
    <scope>NUCLEOTIDE SEQUENCE</scope>
</reference>
<sequence length="85" mass="9815">RVYFPIAFSAGRGMVVVETIFIGRLYIDLGALYWYSGTCRTRTVFHTIEGCRCKGYILGIDGQFFWPGMYVCNTRYAADFKMKMI</sequence>
<proteinExistence type="predicted"/>
<name>A0A0F9NIZ2_9ZZZZ</name>
<comment type="caution">
    <text evidence="1">The sequence shown here is derived from an EMBL/GenBank/DDBJ whole genome shotgun (WGS) entry which is preliminary data.</text>
</comment>
<organism evidence="1">
    <name type="scientific">marine sediment metagenome</name>
    <dbReference type="NCBI Taxonomy" id="412755"/>
    <lineage>
        <taxon>unclassified sequences</taxon>
        <taxon>metagenomes</taxon>
        <taxon>ecological metagenomes</taxon>
    </lineage>
</organism>
<protein>
    <submittedName>
        <fullName evidence="1">Uncharacterized protein</fullName>
    </submittedName>
</protein>
<dbReference type="AlphaFoldDB" id="A0A0F9NIZ2"/>
<evidence type="ECO:0000313" key="1">
    <source>
        <dbReference type="EMBL" id="KKN19505.1"/>
    </source>
</evidence>
<feature type="non-terminal residue" evidence="1">
    <location>
        <position position="1"/>
    </location>
</feature>
<dbReference type="EMBL" id="LAZR01003328">
    <property type="protein sequence ID" value="KKN19505.1"/>
    <property type="molecule type" value="Genomic_DNA"/>
</dbReference>
<gene>
    <name evidence="1" type="ORF">LCGC14_0945140</name>
</gene>
<accession>A0A0F9NIZ2</accession>